<feature type="region of interest" description="Disordered" evidence="1">
    <location>
        <begin position="1"/>
        <end position="26"/>
    </location>
</feature>
<dbReference type="AlphaFoldDB" id="A0AAD9L2S0"/>
<gene>
    <name evidence="2" type="ORF">NP493_373g01026</name>
</gene>
<feature type="compositionally biased region" description="Acidic residues" evidence="1">
    <location>
        <begin position="17"/>
        <end position="26"/>
    </location>
</feature>
<name>A0AAD9L2S0_RIDPI</name>
<evidence type="ECO:0000313" key="3">
    <source>
        <dbReference type="Proteomes" id="UP001209878"/>
    </source>
</evidence>
<proteinExistence type="predicted"/>
<dbReference type="EMBL" id="JAODUO010000372">
    <property type="protein sequence ID" value="KAK2181966.1"/>
    <property type="molecule type" value="Genomic_DNA"/>
</dbReference>
<dbReference type="Proteomes" id="UP001209878">
    <property type="component" value="Unassembled WGS sequence"/>
</dbReference>
<evidence type="ECO:0000313" key="2">
    <source>
        <dbReference type="EMBL" id="KAK2181966.1"/>
    </source>
</evidence>
<feature type="region of interest" description="Disordered" evidence="1">
    <location>
        <begin position="135"/>
        <end position="207"/>
    </location>
</feature>
<protein>
    <submittedName>
        <fullName evidence="2">Uncharacterized protein</fullName>
    </submittedName>
</protein>
<reference evidence="2" key="1">
    <citation type="journal article" date="2023" name="Mol. Biol. Evol.">
        <title>Third-Generation Sequencing Reveals the Adaptive Role of the Epigenome in Three Deep-Sea Polychaetes.</title>
        <authorList>
            <person name="Perez M."/>
            <person name="Aroh O."/>
            <person name="Sun Y."/>
            <person name="Lan Y."/>
            <person name="Juniper S.K."/>
            <person name="Young C.R."/>
            <person name="Angers B."/>
            <person name="Qian P.Y."/>
        </authorList>
    </citation>
    <scope>NUCLEOTIDE SEQUENCE</scope>
    <source>
        <strain evidence="2">R07B-5</strain>
    </source>
</reference>
<evidence type="ECO:0000256" key="1">
    <source>
        <dbReference type="SAM" id="MobiDB-lite"/>
    </source>
</evidence>
<keyword evidence="3" id="KW-1185">Reference proteome</keyword>
<comment type="caution">
    <text evidence="2">The sequence shown here is derived from an EMBL/GenBank/DDBJ whole genome shotgun (WGS) entry which is preliminary data.</text>
</comment>
<accession>A0AAD9L2S0</accession>
<sequence>MEPQISGASESAKEEGELSDDDDLDEAVPLFKMATNAKVESRKWNSWVPNHIENYSSLMSPKPAVVHDIHDERSHLENAFPKYDRFGMNRRFGLRQNSLNTRIRGPAVIASGTPDIKPVPLMSLSIPSLTFPFNLKAPPPPPPPPPPLPSSPPPSPPPPPPPLNLPSKNECKNTGLQQNRSRVRQSKNKPATSKCILYTGKIQRNPL</sequence>
<feature type="compositionally biased region" description="Low complexity" evidence="1">
    <location>
        <begin position="1"/>
        <end position="10"/>
    </location>
</feature>
<organism evidence="2 3">
    <name type="scientific">Ridgeia piscesae</name>
    <name type="common">Tubeworm</name>
    <dbReference type="NCBI Taxonomy" id="27915"/>
    <lineage>
        <taxon>Eukaryota</taxon>
        <taxon>Metazoa</taxon>
        <taxon>Spiralia</taxon>
        <taxon>Lophotrochozoa</taxon>
        <taxon>Annelida</taxon>
        <taxon>Polychaeta</taxon>
        <taxon>Sedentaria</taxon>
        <taxon>Canalipalpata</taxon>
        <taxon>Sabellida</taxon>
        <taxon>Siboglinidae</taxon>
        <taxon>Ridgeia</taxon>
    </lineage>
</organism>
<feature type="compositionally biased region" description="Pro residues" evidence="1">
    <location>
        <begin position="137"/>
        <end position="164"/>
    </location>
</feature>